<dbReference type="InterPro" id="IPR050503">
    <property type="entry name" value="cAMP-dep_PK_reg_su-like"/>
</dbReference>
<dbReference type="AlphaFoldDB" id="A0A7J6PMX6"/>
<dbReference type="SUPFAM" id="SSF51206">
    <property type="entry name" value="cAMP-binding domain-like"/>
    <property type="match status" value="4"/>
</dbReference>
<feature type="compositionally biased region" description="Basic and acidic residues" evidence="1">
    <location>
        <begin position="464"/>
        <end position="491"/>
    </location>
</feature>
<proteinExistence type="predicted"/>
<feature type="domain" description="Cyclic nucleotide-binding" evidence="2">
    <location>
        <begin position="534"/>
        <end position="658"/>
    </location>
</feature>
<dbReference type="InterPro" id="IPR014710">
    <property type="entry name" value="RmlC-like_jellyroll"/>
</dbReference>
<dbReference type="PROSITE" id="PS00889">
    <property type="entry name" value="CNMP_BINDING_2"/>
    <property type="match status" value="2"/>
</dbReference>
<dbReference type="Pfam" id="PF00027">
    <property type="entry name" value="cNMP_binding"/>
    <property type="match status" value="3"/>
</dbReference>
<dbReference type="InterPro" id="IPR018490">
    <property type="entry name" value="cNMP-bd_dom_sf"/>
</dbReference>
<gene>
    <name evidence="3" type="ORF">FOZ60_007447</name>
</gene>
<organism evidence="3 4">
    <name type="scientific">Perkinsus olseni</name>
    <name type="common">Perkinsus atlanticus</name>
    <dbReference type="NCBI Taxonomy" id="32597"/>
    <lineage>
        <taxon>Eukaryota</taxon>
        <taxon>Sar</taxon>
        <taxon>Alveolata</taxon>
        <taxon>Perkinsozoa</taxon>
        <taxon>Perkinsea</taxon>
        <taxon>Perkinsida</taxon>
        <taxon>Perkinsidae</taxon>
        <taxon>Perkinsus</taxon>
    </lineage>
</organism>
<dbReference type="GO" id="GO:0034236">
    <property type="term" value="F:protein kinase A catalytic subunit binding"/>
    <property type="evidence" value="ECO:0007669"/>
    <property type="project" value="TreeGrafter"/>
</dbReference>
<feature type="domain" description="Cyclic nucleotide-binding" evidence="2">
    <location>
        <begin position="115"/>
        <end position="248"/>
    </location>
</feature>
<dbReference type="PROSITE" id="PS50042">
    <property type="entry name" value="CNMP_BINDING_3"/>
    <property type="match status" value="4"/>
</dbReference>
<accession>A0A7J6PMX6</accession>
<dbReference type="Proteomes" id="UP000541610">
    <property type="component" value="Unassembled WGS sequence"/>
</dbReference>
<dbReference type="PROSITE" id="PS00888">
    <property type="entry name" value="CNMP_BINDING_1"/>
    <property type="match status" value="1"/>
</dbReference>
<feature type="domain" description="Cyclic nucleotide-binding" evidence="2">
    <location>
        <begin position="655"/>
        <end position="751"/>
    </location>
</feature>
<evidence type="ECO:0000313" key="4">
    <source>
        <dbReference type="Proteomes" id="UP000541610"/>
    </source>
</evidence>
<feature type="region of interest" description="Disordered" evidence="1">
    <location>
        <begin position="1"/>
        <end position="88"/>
    </location>
</feature>
<dbReference type="PANTHER" id="PTHR11635">
    <property type="entry name" value="CAMP-DEPENDENT PROTEIN KINASE REGULATORY CHAIN"/>
    <property type="match status" value="1"/>
</dbReference>
<sequence>MGCGAFSKPNVVQPAEQGGASKETVGGGGSKDAAVGSAVANDPGKDAGGPVGNEEGGGEGPHGPAAGRRRRSGVSASTVSAEDRLNWKKPVHDKDDSIKAMLRDIIKTNERLQVLFGHLDEAETADVIMAMYPGSFSPGDTIIRQGDEGDAFWIVESGQYEIFVYRPPEGAAEKPTPDGSPPLGDKVLSCTKGACFGELALMYNAPRAATVKCKEAGKAWGLDRESFQMMVTTAESTKKKKYEEFLTPRRPLLISCLPMFRHFGLRLLLPPGNKLSALLPRPPPPSRQIPILKDLNHYEISQLSDMLEPQDHKAGDVLMKQGDPGDKSDWWWSVLLRIAHLSFYILESGVAKACLTGEDGNEVVAKVYNTPGEWAQDHGPTVYASGDGCRVLGLSKEKFNRVLGPIRRRLEAKMGDVGADMRISFGSRRSASRVAFDRRPARPTLDASGSPSDLMGPSDEEEEAPKTKLELLLRQDTKAPQDLGPVRDRRAGVSAPQVSQYEAEHWEKPVFDKTQEEKDMIAKMIEENSKLQVLFGHLQPAALSDVIMAMYPKSVEAGTDVIKQGDVGDAFYIVAEGELHVHVRRPGEDESSKGAKVLELGPGSLFGELALLYNAPRAATVTAVSDSKLWGLDADSFRLMLRTAEAVEPKENEDFVNNCEAFERAELAAVLERELFDGDEVFARKGDVADRMFILEDGAAIAFDEDLNELARLSNPGSIMGEVGLLAADGKRRASLKAAGEGCSVFTLDKDFSFDRMLKPLHDDMREAAMRYSKDPLTEA</sequence>
<dbReference type="SMART" id="SM00100">
    <property type="entry name" value="cNMP"/>
    <property type="match status" value="4"/>
</dbReference>
<dbReference type="PRINTS" id="PR00103">
    <property type="entry name" value="CAMPKINASE"/>
</dbReference>
<dbReference type="Gene3D" id="2.60.120.10">
    <property type="entry name" value="Jelly Rolls"/>
    <property type="match status" value="4"/>
</dbReference>
<dbReference type="GO" id="GO:0004862">
    <property type="term" value="F:cAMP-dependent protein kinase inhibitor activity"/>
    <property type="evidence" value="ECO:0007669"/>
    <property type="project" value="TreeGrafter"/>
</dbReference>
<dbReference type="GO" id="GO:0005829">
    <property type="term" value="C:cytosol"/>
    <property type="evidence" value="ECO:0007669"/>
    <property type="project" value="TreeGrafter"/>
</dbReference>
<comment type="caution">
    <text evidence="3">The sequence shown here is derived from an EMBL/GenBank/DDBJ whole genome shotgun (WGS) entry which is preliminary data.</text>
</comment>
<dbReference type="GO" id="GO:0005952">
    <property type="term" value="C:cAMP-dependent protein kinase complex"/>
    <property type="evidence" value="ECO:0007669"/>
    <property type="project" value="InterPro"/>
</dbReference>
<protein>
    <recommendedName>
        <fullName evidence="2">Cyclic nucleotide-binding domain-containing protein</fullName>
    </recommendedName>
</protein>
<dbReference type="PANTHER" id="PTHR11635:SF152">
    <property type="entry name" value="CAMP-DEPENDENT PROTEIN KINASE TYPE I REGULATORY SUBUNIT-RELATED"/>
    <property type="match status" value="1"/>
</dbReference>
<dbReference type="EMBL" id="JABANP010000003">
    <property type="protein sequence ID" value="KAF4697362.1"/>
    <property type="molecule type" value="Genomic_DNA"/>
</dbReference>
<evidence type="ECO:0000256" key="1">
    <source>
        <dbReference type="SAM" id="MobiDB-lite"/>
    </source>
</evidence>
<evidence type="ECO:0000313" key="3">
    <source>
        <dbReference type="EMBL" id="KAF4697362.1"/>
    </source>
</evidence>
<dbReference type="InterPro" id="IPR018488">
    <property type="entry name" value="cNMP-bd_CS"/>
</dbReference>
<feature type="compositionally biased region" description="Gly residues" evidence="1">
    <location>
        <begin position="46"/>
        <end position="61"/>
    </location>
</feature>
<name>A0A7J6PMX6_PEROL</name>
<feature type="region of interest" description="Disordered" evidence="1">
    <location>
        <begin position="434"/>
        <end position="499"/>
    </location>
</feature>
<evidence type="ECO:0000259" key="2">
    <source>
        <dbReference type="PROSITE" id="PS50042"/>
    </source>
</evidence>
<dbReference type="GO" id="GO:0030552">
    <property type="term" value="F:cAMP binding"/>
    <property type="evidence" value="ECO:0007669"/>
    <property type="project" value="TreeGrafter"/>
</dbReference>
<reference evidence="3 4" key="1">
    <citation type="submission" date="2020-04" db="EMBL/GenBank/DDBJ databases">
        <title>Perkinsus olseni comparative genomics.</title>
        <authorList>
            <person name="Bogema D.R."/>
        </authorList>
    </citation>
    <scope>NUCLEOTIDE SEQUENCE [LARGE SCALE GENOMIC DNA]</scope>
    <source>
        <strain evidence="3">00978-12</strain>
    </source>
</reference>
<feature type="domain" description="Cyclic nucleotide-binding" evidence="2">
    <location>
        <begin position="291"/>
        <end position="326"/>
    </location>
</feature>
<dbReference type="InterPro" id="IPR000595">
    <property type="entry name" value="cNMP-bd_dom"/>
</dbReference>
<dbReference type="OrthoDB" id="417078at2759"/>
<dbReference type="CDD" id="cd00038">
    <property type="entry name" value="CAP_ED"/>
    <property type="match status" value="4"/>
</dbReference>